<dbReference type="GO" id="GO:1990817">
    <property type="term" value="F:poly(A) RNA polymerase activity"/>
    <property type="evidence" value="ECO:0007669"/>
    <property type="project" value="InterPro"/>
</dbReference>
<dbReference type="EMBL" id="DAKRPA010000099">
    <property type="protein sequence ID" value="DAZ98727.1"/>
    <property type="molecule type" value="Genomic_DNA"/>
</dbReference>
<evidence type="ECO:0000259" key="2">
    <source>
        <dbReference type="Pfam" id="PF22600"/>
    </source>
</evidence>
<name>A0AAV2Z013_9STRA</name>
<dbReference type="GO" id="GO:0003729">
    <property type="term" value="F:mRNA binding"/>
    <property type="evidence" value="ECO:0007669"/>
    <property type="project" value="TreeGrafter"/>
</dbReference>
<sequence length="489" mass="54501">MTQQTRAHNFVAVGGGTAATSLQHERGHAKKIKVAKGAKVALKVRCNVGSRGGRKRKTPTPAVSRHPKQQRVEKRGEGAARSSVQPLEQEIAEFAQYVRLSDAEKAHRRKAFEELRTLVTTFFPRADVQLYGSSSSGLETFRSDLDVTIGNIRPEDATFQPPGEEGEANEQANTCIAQPDGEQSIDQADKDPHGASALASEDEEPTFSLNLATSPDFDGEMNSMQLHTIATQSTGKSPWNRTDRRQKIRLLRMLQQMLNVCRPTYLVKCLNKAKIPILMVQDPESQLAIDIGINREAFDESDHGRTTSLVAQLQQKFGDVFTSLVTFLKEFLHQFDLNKPYTGGIGSFRLYVMVAHILFISPRNQPASLSLIKFFAVFGNVDKKNFLRAETSLALPLGDARSSVVDFTAVFRIEECVSYFAMAHEILVKHRTLGAIFYEDKLRPEREQVRKRIQELSRQEASGTGAGICLRDNGAPTQSRKKSKKSVRR</sequence>
<dbReference type="Gene3D" id="3.30.460.10">
    <property type="entry name" value="Beta Polymerase, domain 2"/>
    <property type="match status" value="2"/>
</dbReference>
<dbReference type="Proteomes" id="UP001146120">
    <property type="component" value="Unassembled WGS sequence"/>
</dbReference>
<evidence type="ECO:0000256" key="1">
    <source>
        <dbReference type="SAM" id="MobiDB-lite"/>
    </source>
</evidence>
<dbReference type="Gene3D" id="1.10.1410.10">
    <property type="match status" value="2"/>
</dbReference>
<organism evidence="3 4">
    <name type="scientific">Lagenidium giganteum</name>
    <dbReference type="NCBI Taxonomy" id="4803"/>
    <lineage>
        <taxon>Eukaryota</taxon>
        <taxon>Sar</taxon>
        <taxon>Stramenopiles</taxon>
        <taxon>Oomycota</taxon>
        <taxon>Peronosporomycetes</taxon>
        <taxon>Pythiales</taxon>
        <taxon>Pythiaceae</taxon>
    </lineage>
</organism>
<dbReference type="InterPro" id="IPR054708">
    <property type="entry name" value="MTPAP-like_central"/>
</dbReference>
<dbReference type="PANTHER" id="PTHR23092">
    <property type="entry name" value="POLY(A) RNA POLYMERASE"/>
    <property type="match status" value="1"/>
</dbReference>
<proteinExistence type="predicted"/>
<dbReference type="GO" id="GO:0031499">
    <property type="term" value="C:TRAMP complex"/>
    <property type="evidence" value="ECO:0007669"/>
    <property type="project" value="TreeGrafter"/>
</dbReference>
<feature type="region of interest" description="Disordered" evidence="1">
    <location>
        <begin position="454"/>
        <end position="489"/>
    </location>
</feature>
<accession>A0AAV2Z013</accession>
<evidence type="ECO:0000313" key="4">
    <source>
        <dbReference type="Proteomes" id="UP001146120"/>
    </source>
</evidence>
<dbReference type="GO" id="GO:0005730">
    <property type="term" value="C:nucleolus"/>
    <property type="evidence" value="ECO:0007669"/>
    <property type="project" value="TreeGrafter"/>
</dbReference>
<dbReference type="GO" id="GO:0043634">
    <property type="term" value="P:polyadenylation-dependent ncRNA catabolic process"/>
    <property type="evidence" value="ECO:0007669"/>
    <property type="project" value="TreeGrafter"/>
</dbReference>
<protein>
    <recommendedName>
        <fullName evidence="2">Poly(A) RNA polymerase mitochondrial-like central palm domain-containing protein</fullName>
    </recommendedName>
</protein>
<feature type="region of interest" description="Disordered" evidence="1">
    <location>
        <begin position="48"/>
        <end position="84"/>
    </location>
</feature>
<dbReference type="Pfam" id="PF22600">
    <property type="entry name" value="MTPAP-like_central"/>
    <property type="match status" value="1"/>
</dbReference>
<reference evidence="3" key="1">
    <citation type="submission" date="2022-11" db="EMBL/GenBank/DDBJ databases">
        <authorList>
            <person name="Morgan W.R."/>
            <person name="Tartar A."/>
        </authorList>
    </citation>
    <scope>NUCLEOTIDE SEQUENCE</scope>
    <source>
        <strain evidence="3">ARSEF 373</strain>
    </source>
</reference>
<gene>
    <name evidence="3" type="ORF">N0F65_006759</name>
</gene>
<feature type="compositionally biased region" description="Basic residues" evidence="1">
    <location>
        <begin position="479"/>
        <end position="489"/>
    </location>
</feature>
<dbReference type="AlphaFoldDB" id="A0AAV2Z013"/>
<evidence type="ECO:0000313" key="3">
    <source>
        <dbReference type="EMBL" id="DAZ98727.1"/>
    </source>
</evidence>
<reference evidence="3" key="2">
    <citation type="journal article" date="2023" name="Microbiol Resour">
        <title>Decontamination and Annotation of the Draft Genome Sequence of the Oomycete Lagenidium giganteum ARSEF 373.</title>
        <authorList>
            <person name="Morgan W.R."/>
            <person name="Tartar A."/>
        </authorList>
    </citation>
    <scope>NUCLEOTIDE SEQUENCE</scope>
    <source>
        <strain evidence="3">ARSEF 373</strain>
    </source>
</reference>
<keyword evidence="4" id="KW-1185">Reference proteome</keyword>
<comment type="caution">
    <text evidence="3">The sequence shown here is derived from an EMBL/GenBank/DDBJ whole genome shotgun (WGS) entry which is preliminary data.</text>
</comment>
<dbReference type="SUPFAM" id="SSF81631">
    <property type="entry name" value="PAP/OAS1 substrate-binding domain"/>
    <property type="match status" value="1"/>
</dbReference>
<dbReference type="InterPro" id="IPR043519">
    <property type="entry name" value="NT_sf"/>
</dbReference>
<feature type="domain" description="Poly(A) RNA polymerase mitochondrial-like central palm" evidence="2">
    <location>
        <begin position="87"/>
        <end position="153"/>
    </location>
</feature>
<dbReference type="InterPro" id="IPR045862">
    <property type="entry name" value="Trf4-like"/>
</dbReference>
<feature type="region of interest" description="Disordered" evidence="1">
    <location>
        <begin position="182"/>
        <end position="208"/>
    </location>
</feature>
<dbReference type="PANTHER" id="PTHR23092:SF15">
    <property type="entry name" value="INACTIVE NON-CANONICAL POLY(A) RNA POLYMERASE PROTEIN TRF4-2-RELATED"/>
    <property type="match status" value="1"/>
</dbReference>
<dbReference type="GO" id="GO:0031123">
    <property type="term" value="P:RNA 3'-end processing"/>
    <property type="evidence" value="ECO:0007669"/>
    <property type="project" value="TreeGrafter"/>
</dbReference>
<dbReference type="SUPFAM" id="SSF81301">
    <property type="entry name" value="Nucleotidyltransferase"/>
    <property type="match status" value="1"/>
</dbReference>